<dbReference type="AlphaFoldDB" id="L8XA12"/>
<dbReference type="Pfam" id="PF23190">
    <property type="entry name" value="LHD_TRPY1"/>
    <property type="match status" value="1"/>
</dbReference>
<dbReference type="HOGENOM" id="CLU_1511613_0_0_1"/>
<dbReference type="EMBL" id="AFRT01000066">
    <property type="protein sequence ID" value="ELU45519.1"/>
    <property type="molecule type" value="Genomic_DNA"/>
</dbReference>
<dbReference type="STRING" id="983506.L8XA12"/>
<reference evidence="2 3" key="1">
    <citation type="journal article" date="2013" name="Nat. Commun.">
        <title>The evolution and pathogenic mechanisms of the rice sheath blight pathogen.</title>
        <authorList>
            <person name="Zheng A."/>
            <person name="Lin R."/>
            <person name="Xu L."/>
            <person name="Qin P."/>
            <person name="Tang C."/>
            <person name="Ai P."/>
            <person name="Zhang D."/>
            <person name="Liu Y."/>
            <person name="Sun Z."/>
            <person name="Feng H."/>
            <person name="Wang Y."/>
            <person name="Chen Y."/>
            <person name="Liang X."/>
            <person name="Fu R."/>
            <person name="Li Q."/>
            <person name="Zhang J."/>
            <person name="Yu X."/>
            <person name="Xie Z."/>
            <person name="Ding L."/>
            <person name="Guan P."/>
            <person name="Tang J."/>
            <person name="Liang Y."/>
            <person name="Wang S."/>
            <person name="Deng Q."/>
            <person name="Li S."/>
            <person name="Zhu J."/>
            <person name="Wang L."/>
            <person name="Liu H."/>
            <person name="Li P."/>
        </authorList>
    </citation>
    <scope>NUCLEOTIDE SEQUENCE [LARGE SCALE GENOMIC DNA]</scope>
    <source>
        <strain evidence="3">AG-1 IA</strain>
    </source>
</reference>
<dbReference type="Proteomes" id="UP000011668">
    <property type="component" value="Unassembled WGS sequence"/>
</dbReference>
<evidence type="ECO:0000313" key="3">
    <source>
        <dbReference type="Proteomes" id="UP000011668"/>
    </source>
</evidence>
<accession>L8XA12</accession>
<dbReference type="OrthoDB" id="301415at2759"/>
<gene>
    <name evidence="2" type="ORF">AG1IA_00453</name>
</gene>
<comment type="caution">
    <text evidence="2">The sequence shown here is derived from an EMBL/GenBank/DDBJ whole genome shotgun (WGS) entry which is preliminary data.</text>
</comment>
<dbReference type="InterPro" id="IPR056337">
    <property type="entry name" value="LHD_YVC1"/>
</dbReference>
<name>L8XA12_THACA</name>
<sequence>MTSHSTRNNCDAATMSDIAIEDQVSLLSTRSVRAFIDLLISELIKRIRALTLKLLPLEVELDAITDPTSRVITPAVISAYVEAAGDFGEAVSSWPQLNFIITDANHDTADYGENMSRAMACETLARRILHTVPPDRLDDIMSCRFQHAEWDGDNSALSSALELAIDQQAGDWIQVNGENNRIECE</sequence>
<proteinExistence type="predicted"/>
<feature type="domain" description="YVC1 N-terminal linker helical" evidence="1">
    <location>
        <begin position="40"/>
        <end position="177"/>
    </location>
</feature>
<evidence type="ECO:0000313" key="2">
    <source>
        <dbReference type="EMBL" id="ELU45519.1"/>
    </source>
</evidence>
<protein>
    <recommendedName>
        <fullName evidence="1">YVC1 N-terminal linker helical domain-containing protein</fullName>
    </recommendedName>
</protein>
<evidence type="ECO:0000259" key="1">
    <source>
        <dbReference type="Pfam" id="PF23190"/>
    </source>
</evidence>
<organism evidence="2 3">
    <name type="scientific">Thanatephorus cucumeris (strain AG1-IA)</name>
    <name type="common">Rice sheath blight fungus</name>
    <name type="synonym">Rhizoctonia solani</name>
    <dbReference type="NCBI Taxonomy" id="983506"/>
    <lineage>
        <taxon>Eukaryota</taxon>
        <taxon>Fungi</taxon>
        <taxon>Dikarya</taxon>
        <taxon>Basidiomycota</taxon>
        <taxon>Agaricomycotina</taxon>
        <taxon>Agaricomycetes</taxon>
        <taxon>Cantharellales</taxon>
        <taxon>Ceratobasidiaceae</taxon>
        <taxon>Rhizoctonia</taxon>
        <taxon>Rhizoctonia solani AG-1</taxon>
    </lineage>
</organism>
<keyword evidence="3" id="KW-1185">Reference proteome</keyword>